<protein>
    <submittedName>
        <fullName evidence="1">Uncharacterized protein</fullName>
    </submittedName>
</protein>
<proteinExistence type="predicted"/>
<reference evidence="1 2" key="1">
    <citation type="journal article" date="2022" name="Hortic Res">
        <title>A haplotype resolved chromosomal level avocado genome allows analysis of novel avocado genes.</title>
        <authorList>
            <person name="Nath O."/>
            <person name="Fletcher S.J."/>
            <person name="Hayward A."/>
            <person name="Shaw L.M."/>
            <person name="Masouleh A.K."/>
            <person name="Furtado A."/>
            <person name="Henry R.J."/>
            <person name="Mitter N."/>
        </authorList>
    </citation>
    <scope>NUCLEOTIDE SEQUENCE [LARGE SCALE GENOMIC DNA]</scope>
    <source>
        <strain evidence="2">cv. Hass</strain>
    </source>
</reference>
<evidence type="ECO:0000313" key="1">
    <source>
        <dbReference type="EMBL" id="KAJ8620742.1"/>
    </source>
</evidence>
<accession>A0ACC2KHW4</accession>
<keyword evidence="2" id="KW-1185">Reference proteome</keyword>
<comment type="caution">
    <text evidence="1">The sequence shown here is derived from an EMBL/GenBank/DDBJ whole genome shotgun (WGS) entry which is preliminary data.</text>
</comment>
<evidence type="ECO:0000313" key="2">
    <source>
        <dbReference type="Proteomes" id="UP001234297"/>
    </source>
</evidence>
<organism evidence="1 2">
    <name type="scientific">Persea americana</name>
    <name type="common">Avocado</name>
    <dbReference type="NCBI Taxonomy" id="3435"/>
    <lineage>
        <taxon>Eukaryota</taxon>
        <taxon>Viridiplantae</taxon>
        <taxon>Streptophyta</taxon>
        <taxon>Embryophyta</taxon>
        <taxon>Tracheophyta</taxon>
        <taxon>Spermatophyta</taxon>
        <taxon>Magnoliopsida</taxon>
        <taxon>Magnoliidae</taxon>
        <taxon>Laurales</taxon>
        <taxon>Lauraceae</taxon>
        <taxon>Persea</taxon>
    </lineage>
</organism>
<dbReference type="Proteomes" id="UP001234297">
    <property type="component" value="Chromosome 9"/>
</dbReference>
<sequence length="117" mass="12960">MLSTLARSLSVSFSGESFSLPISKVKVAPPRPHPNSNYERKPTLERRGVTSVRGKIDAAGGDQLENSKSFEQHQWPVRARQLNSLTRSLDYSGERNVGGAPRLVIRALQQSMIDEGR</sequence>
<dbReference type="EMBL" id="CM056817">
    <property type="protein sequence ID" value="KAJ8620742.1"/>
    <property type="molecule type" value="Genomic_DNA"/>
</dbReference>
<name>A0ACC2KHW4_PERAE</name>
<gene>
    <name evidence="1" type="ORF">MRB53_029271</name>
</gene>